<feature type="compositionally biased region" description="Basic and acidic residues" evidence="1">
    <location>
        <begin position="83"/>
        <end position="119"/>
    </location>
</feature>
<gene>
    <name evidence="2" type="ORF">Msi02_56590</name>
</gene>
<sequence length="131" mass="13950">MLGSMDPVGVKPSSPDRWPSWKTNTSPPNITDRLSRLSADAFNGATTLPVMTKSTANGETVPEPAALDPGGTGTGDSVAQQGERGRERDGRTGHHGDHDRDPRVRERAQEREGEGEQHRQRGGGRRAASGG</sequence>
<feature type="region of interest" description="Disordered" evidence="1">
    <location>
        <begin position="1"/>
        <end position="131"/>
    </location>
</feature>
<keyword evidence="3" id="KW-1185">Reference proteome</keyword>
<organism evidence="2 3">
    <name type="scientific">Microbispora siamensis</name>
    <dbReference type="NCBI Taxonomy" id="564413"/>
    <lineage>
        <taxon>Bacteria</taxon>
        <taxon>Bacillati</taxon>
        <taxon>Actinomycetota</taxon>
        <taxon>Actinomycetes</taxon>
        <taxon>Streptosporangiales</taxon>
        <taxon>Streptosporangiaceae</taxon>
        <taxon>Microbispora</taxon>
    </lineage>
</organism>
<protein>
    <submittedName>
        <fullName evidence="2">Uncharacterized protein</fullName>
    </submittedName>
</protein>
<proteinExistence type="predicted"/>
<accession>A0ABQ4GTT6</accession>
<name>A0ABQ4GTT6_9ACTN</name>
<dbReference type="EMBL" id="BOOF01000034">
    <property type="protein sequence ID" value="GIH64842.1"/>
    <property type="molecule type" value="Genomic_DNA"/>
</dbReference>
<reference evidence="2 3" key="1">
    <citation type="submission" date="2021-01" db="EMBL/GenBank/DDBJ databases">
        <title>Whole genome shotgun sequence of Microbispora siamensis NBRC 104113.</title>
        <authorList>
            <person name="Komaki H."/>
            <person name="Tamura T."/>
        </authorList>
    </citation>
    <scope>NUCLEOTIDE SEQUENCE [LARGE SCALE GENOMIC DNA]</scope>
    <source>
        <strain evidence="2 3">NBRC 104113</strain>
    </source>
</reference>
<dbReference type="Proteomes" id="UP000660454">
    <property type="component" value="Unassembled WGS sequence"/>
</dbReference>
<comment type="caution">
    <text evidence="2">The sequence shown here is derived from an EMBL/GenBank/DDBJ whole genome shotgun (WGS) entry which is preliminary data.</text>
</comment>
<evidence type="ECO:0000313" key="2">
    <source>
        <dbReference type="EMBL" id="GIH64842.1"/>
    </source>
</evidence>
<evidence type="ECO:0000256" key="1">
    <source>
        <dbReference type="SAM" id="MobiDB-lite"/>
    </source>
</evidence>
<evidence type="ECO:0000313" key="3">
    <source>
        <dbReference type="Proteomes" id="UP000660454"/>
    </source>
</evidence>
<dbReference type="RefSeq" id="WP_204051023.1">
    <property type="nucleotide sequence ID" value="NZ_BOOF01000034.1"/>
</dbReference>